<accession>A0ABT5J3M3</accession>
<feature type="domain" description="Dienelactone hydrolase" evidence="2">
    <location>
        <begin position="97"/>
        <end position="245"/>
    </location>
</feature>
<evidence type="ECO:0000313" key="3">
    <source>
        <dbReference type="EMBL" id="MDC7719043.1"/>
    </source>
</evidence>
<organism evidence="3 4">
    <name type="scientific">Vogesella aquatica</name>
    <dbReference type="NCBI Taxonomy" id="2984206"/>
    <lineage>
        <taxon>Bacteria</taxon>
        <taxon>Pseudomonadati</taxon>
        <taxon>Pseudomonadota</taxon>
        <taxon>Betaproteobacteria</taxon>
        <taxon>Neisseriales</taxon>
        <taxon>Chromobacteriaceae</taxon>
        <taxon>Vogesella</taxon>
    </lineage>
</organism>
<dbReference type="Proteomes" id="UP001219956">
    <property type="component" value="Unassembled WGS sequence"/>
</dbReference>
<dbReference type="InterPro" id="IPR050261">
    <property type="entry name" value="FrsA_esterase"/>
</dbReference>
<dbReference type="InterPro" id="IPR029058">
    <property type="entry name" value="AB_hydrolase_fold"/>
</dbReference>
<evidence type="ECO:0000256" key="1">
    <source>
        <dbReference type="ARBA" id="ARBA00022801"/>
    </source>
</evidence>
<reference evidence="3 4" key="1">
    <citation type="submission" date="2023-01" db="EMBL/GenBank/DDBJ databases">
        <title>Novel species of the genus Vogesella isolated from rivers.</title>
        <authorList>
            <person name="Lu H."/>
        </authorList>
    </citation>
    <scope>NUCLEOTIDE SEQUENCE [LARGE SCALE GENOMIC DNA]</scope>
    <source>
        <strain evidence="3 4">DC21W</strain>
    </source>
</reference>
<gene>
    <name evidence="3" type="ORF">PQU95_17715</name>
</gene>
<keyword evidence="1 3" id="KW-0378">Hydrolase</keyword>
<dbReference type="PANTHER" id="PTHR22946:SF9">
    <property type="entry name" value="POLYKETIDE TRANSFERASE AF380"/>
    <property type="match status" value="1"/>
</dbReference>
<dbReference type="InterPro" id="IPR002925">
    <property type="entry name" value="Dienelactn_hydro"/>
</dbReference>
<proteinExistence type="predicted"/>
<keyword evidence="4" id="KW-1185">Reference proteome</keyword>
<protein>
    <submittedName>
        <fullName evidence="3">Dienelactone hydrolase family protein</fullName>
    </submittedName>
</protein>
<dbReference type="GO" id="GO:0016787">
    <property type="term" value="F:hydrolase activity"/>
    <property type="evidence" value="ECO:0007669"/>
    <property type="project" value="UniProtKB-KW"/>
</dbReference>
<sequence length="387" mass="42092">MMRVIVIGGLLLWHVLCLAQGVPAEAELPLMRDVHETVVALPVTVRDRHGAVLSAPFTVTTFRPDGDGPFPLVILNHGRAVTAEQRVLPARQRLESAARYFVRKGFAVAVPTRLGYGQSAALGDPEDAGSCERPQWQPAVEAGLQQLRATFDYMRGQPWVSTTSWLLVGQSAGGFLVTAASSRDWPGLKLAINFAGGRGGDPDRHPGVPCSPGTLQQQFADWGKQARVPMLWLYTENDQFFGPAYSSAWAVAYRVAGGRLDFHLLPAFGSNGHTLFAAGNDLWQPLLDRLLVSSAWPQPGTLWPPPALPAGNVADSEALPLTQARVKAVDYQRFLARPLPRAFAMDGMGHWGQASGDDAMSRALALCRQRAVGECRLYAVNEQVVWR</sequence>
<dbReference type="PANTHER" id="PTHR22946">
    <property type="entry name" value="DIENELACTONE HYDROLASE DOMAIN-CONTAINING PROTEIN-RELATED"/>
    <property type="match status" value="1"/>
</dbReference>
<comment type="caution">
    <text evidence="3">The sequence shown here is derived from an EMBL/GenBank/DDBJ whole genome shotgun (WGS) entry which is preliminary data.</text>
</comment>
<dbReference type="EMBL" id="JAQQLF010000030">
    <property type="protein sequence ID" value="MDC7719043.1"/>
    <property type="molecule type" value="Genomic_DNA"/>
</dbReference>
<name>A0ABT5J3M3_9NEIS</name>
<dbReference type="Pfam" id="PF01738">
    <property type="entry name" value="DLH"/>
    <property type="match status" value="1"/>
</dbReference>
<evidence type="ECO:0000259" key="2">
    <source>
        <dbReference type="Pfam" id="PF01738"/>
    </source>
</evidence>
<evidence type="ECO:0000313" key="4">
    <source>
        <dbReference type="Proteomes" id="UP001219956"/>
    </source>
</evidence>
<dbReference type="SUPFAM" id="SSF53474">
    <property type="entry name" value="alpha/beta-Hydrolases"/>
    <property type="match status" value="1"/>
</dbReference>
<dbReference type="RefSeq" id="WP_272753235.1">
    <property type="nucleotide sequence ID" value="NZ_JAQQLF010000030.1"/>
</dbReference>
<dbReference type="Gene3D" id="3.40.50.1820">
    <property type="entry name" value="alpha/beta hydrolase"/>
    <property type="match status" value="1"/>
</dbReference>